<keyword evidence="1" id="KW-0175">Coiled coil</keyword>
<protein>
    <submittedName>
        <fullName evidence="2">61fc9e9a-b402-4bd8-b12f-5217ab2e048a</fullName>
    </submittedName>
</protein>
<accession>A0A8H2W049</accession>
<dbReference type="EMBL" id="CAJHIA010000030">
    <property type="protein sequence ID" value="CAD6447922.1"/>
    <property type="molecule type" value="Genomic_DNA"/>
</dbReference>
<gene>
    <name evidence="2" type="ORF">SCLTRI_LOCUS7715</name>
</gene>
<sequence>MCINHIIRGPCWCDTNNGQNITLDIQTEQCKFVNQGNIHDKYFVFENEYKRGGRCDKCIGVALEKEREEEERRECERVEAERREEERRGCEMMEMMEVERREAERVVSDWGLDEVGMDVDVDVDAWEIVGQDFLFLWN</sequence>
<reference evidence="2" key="1">
    <citation type="submission" date="2020-10" db="EMBL/GenBank/DDBJ databases">
        <authorList>
            <person name="Kusch S."/>
        </authorList>
    </citation>
    <scope>NUCLEOTIDE SEQUENCE</scope>
    <source>
        <strain evidence="2">SwB9</strain>
    </source>
</reference>
<dbReference type="Proteomes" id="UP000624404">
    <property type="component" value="Unassembled WGS sequence"/>
</dbReference>
<evidence type="ECO:0000256" key="1">
    <source>
        <dbReference type="SAM" id="Coils"/>
    </source>
</evidence>
<dbReference type="AlphaFoldDB" id="A0A8H2W049"/>
<feature type="coiled-coil region" evidence="1">
    <location>
        <begin position="61"/>
        <end position="88"/>
    </location>
</feature>
<name>A0A8H2W049_9HELO</name>
<evidence type="ECO:0000313" key="2">
    <source>
        <dbReference type="EMBL" id="CAD6447922.1"/>
    </source>
</evidence>
<keyword evidence="3" id="KW-1185">Reference proteome</keyword>
<comment type="caution">
    <text evidence="2">The sequence shown here is derived from an EMBL/GenBank/DDBJ whole genome shotgun (WGS) entry which is preliminary data.</text>
</comment>
<evidence type="ECO:0000313" key="3">
    <source>
        <dbReference type="Proteomes" id="UP000624404"/>
    </source>
</evidence>
<dbReference type="OrthoDB" id="3560117at2759"/>
<proteinExistence type="predicted"/>
<organism evidence="2 3">
    <name type="scientific">Sclerotinia trifoliorum</name>
    <dbReference type="NCBI Taxonomy" id="28548"/>
    <lineage>
        <taxon>Eukaryota</taxon>
        <taxon>Fungi</taxon>
        <taxon>Dikarya</taxon>
        <taxon>Ascomycota</taxon>
        <taxon>Pezizomycotina</taxon>
        <taxon>Leotiomycetes</taxon>
        <taxon>Helotiales</taxon>
        <taxon>Sclerotiniaceae</taxon>
        <taxon>Sclerotinia</taxon>
    </lineage>
</organism>